<evidence type="ECO:0000256" key="3">
    <source>
        <dbReference type="ARBA" id="ARBA00022618"/>
    </source>
</evidence>
<keyword evidence="2" id="KW-1003">Cell membrane</keyword>
<keyword evidence="4 10" id="KW-0812">Transmembrane</keyword>
<evidence type="ECO:0000256" key="9">
    <source>
        <dbReference type="SAM" id="Coils"/>
    </source>
</evidence>
<dbReference type="EMBL" id="SOJK01000115">
    <property type="protein sequence ID" value="TET46766.1"/>
    <property type="molecule type" value="Genomic_DNA"/>
</dbReference>
<gene>
    <name evidence="11" type="primary">ftsL</name>
    <name evidence="11" type="ORF">E3J59_02850</name>
</gene>
<evidence type="ECO:0000256" key="2">
    <source>
        <dbReference type="ARBA" id="ARBA00022475"/>
    </source>
</evidence>
<evidence type="ECO:0000256" key="7">
    <source>
        <dbReference type="ARBA" id="ARBA00023306"/>
    </source>
</evidence>
<dbReference type="NCBIfam" id="TIGR02209">
    <property type="entry name" value="ftsL_broad"/>
    <property type="match status" value="1"/>
</dbReference>
<evidence type="ECO:0000256" key="6">
    <source>
        <dbReference type="ARBA" id="ARBA00023136"/>
    </source>
</evidence>
<dbReference type="GO" id="GO:0005886">
    <property type="term" value="C:plasma membrane"/>
    <property type="evidence" value="ECO:0007669"/>
    <property type="project" value="UniProtKB-SubCell"/>
</dbReference>
<evidence type="ECO:0000256" key="8">
    <source>
        <dbReference type="NCBIfam" id="TIGR02209"/>
    </source>
</evidence>
<dbReference type="GO" id="GO:0051301">
    <property type="term" value="P:cell division"/>
    <property type="evidence" value="ECO:0007669"/>
    <property type="project" value="UniProtKB-KW"/>
</dbReference>
<organism evidence="11 12">
    <name type="scientific">Aerophobetes bacterium</name>
    <dbReference type="NCBI Taxonomy" id="2030807"/>
    <lineage>
        <taxon>Bacteria</taxon>
        <taxon>Candidatus Aerophobota</taxon>
    </lineage>
</organism>
<evidence type="ECO:0000256" key="1">
    <source>
        <dbReference type="ARBA" id="ARBA00004401"/>
    </source>
</evidence>
<keyword evidence="3 11" id="KW-0132">Cell division</keyword>
<evidence type="ECO:0000256" key="10">
    <source>
        <dbReference type="SAM" id="Phobius"/>
    </source>
</evidence>
<feature type="coiled-coil region" evidence="9">
    <location>
        <begin position="41"/>
        <end position="71"/>
    </location>
</feature>
<evidence type="ECO:0000313" key="12">
    <source>
        <dbReference type="Proteomes" id="UP000320679"/>
    </source>
</evidence>
<evidence type="ECO:0000256" key="5">
    <source>
        <dbReference type="ARBA" id="ARBA00022989"/>
    </source>
</evidence>
<dbReference type="InterPro" id="IPR007060">
    <property type="entry name" value="FtsL/DivIC"/>
</dbReference>
<comment type="caution">
    <text evidence="11">The sequence shown here is derived from an EMBL/GenBank/DDBJ whole genome shotgun (WGS) entry which is preliminary data.</text>
</comment>
<keyword evidence="9" id="KW-0175">Coiled coil</keyword>
<dbReference type="HAMAP" id="MF_00910">
    <property type="entry name" value="FtsL"/>
    <property type="match status" value="1"/>
</dbReference>
<keyword evidence="6 10" id="KW-0472">Membrane</keyword>
<keyword evidence="5 10" id="KW-1133">Transmembrane helix</keyword>
<comment type="subcellular location">
    <subcellularLocation>
        <location evidence="1">Cell membrane</location>
        <topology evidence="1">Single-pass type II membrane protein</topology>
    </subcellularLocation>
</comment>
<dbReference type="AlphaFoldDB" id="A0A523UW45"/>
<reference evidence="11 12" key="1">
    <citation type="submission" date="2019-03" db="EMBL/GenBank/DDBJ databases">
        <title>Metabolic potential of uncultured bacteria and archaea associated with petroleum seepage in deep-sea sediments.</title>
        <authorList>
            <person name="Dong X."/>
            <person name="Hubert C."/>
        </authorList>
    </citation>
    <scope>NUCLEOTIDE SEQUENCE [LARGE SCALE GENOMIC DNA]</scope>
    <source>
        <strain evidence="11">E29_bin78</strain>
    </source>
</reference>
<sequence>MEGNIEKGAGKKSWTKRVFPYFVLAEVLFLAFLAIWSHYQIRGAQKEVRKIREEIRELELENESLKMEEKKMKDPFYIEKMAREKLGLARKNEVIYKIIPSPQGSR</sequence>
<accession>A0A523UW45</accession>
<dbReference type="Proteomes" id="UP000320679">
    <property type="component" value="Unassembled WGS sequence"/>
</dbReference>
<keyword evidence="7" id="KW-0131">Cell cycle</keyword>
<proteinExistence type="inferred from homology"/>
<evidence type="ECO:0000256" key="4">
    <source>
        <dbReference type="ARBA" id="ARBA00022692"/>
    </source>
</evidence>
<evidence type="ECO:0000313" key="11">
    <source>
        <dbReference type="EMBL" id="TET46766.1"/>
    </source>
</evidence>
<dbReference type="Pfam" id="PF04977">
    <property type="entry name" value="DivIC"/>
    <property type="match status" value="1"/>
</dbReference>
<name>A0A523UW45_UNCAE</name>
<dbReference type="InterPro" id="IPR011922">
    <property type="entry name" value="Cell_div_FtsL"/>
</dbReference>
<protein>
    <recommendedName>
        <fullName evidence="8">Cell division protein FtsL</fullName>
    </recommendedName>
</protein>
<feature type="transmembrane region" description="Helical" evidence="10">
    <location>
        <begin position="18"/>
        <end position="39"/>
    </location>
</feature>